<gene>
    <name evidence="1" type="ORF">PACLA_8A010471</name>
</gene>
<dbReference type="AlphaFoldDB" id="A0A6S7LSA9"/>
<sequence>MKEELQQQLTDALNDQVCEDSVQSVEDGISCLNSQESYPDLKKGIKLRPKSPIQWSNANDFFQFTLSNQPITTQEISKCFNTMTTVIYNYFSENYGFVDINNNKVFESKYKSASAKDLKKVLKKLKSDNGNLMEIKFVAKKLRNRLRRADIDQQHADINASDEIDHNELINKNFWGYVKNIFTKKSDSLPTFDLAQCTAYFTRTFSAVIPNKIFSIPSWIPKFSSPTTQFNLDPPTYNEITNIIRKMKPSGSPCPLDQISVICLKRCPYLRTYLTEIIQAAWSSGSVPSEWKKACTILIHKKEETANPANFKPITLESVPLK</sequence>
<dbReference type="Proteomes" id="UP001152795">
    <property type="component" value="Unassembled WGS sequence"/>
</dbReference>
<comment type="caution">
    <text evidence="1">The sequence shown here is derived from an EMBL/GenBank/DDBJ whole genome shotgun (WGS) entry which is preliminary data.</text>
</comment>
<dbReference type="EMBL" id="CACRXK020030966">
    <property type="protein sequence ID" value="CAB4042842.1"/>
    <property type="molecule type" value="Genomic_DNA"/>
</dbReference>
<dbReference type="PANTHER" id="PTHR19446">
    <property type="entry name" value="REVERSE TRANSCRIPTASES"/>
    <property type="match status" value="1"/>
</dbReference>
<dbReference type="OrthoDB" id="3039367at2759"/>
<feature type="non-terminal residue" evidence="1">
    <location>
        <position position="322"/>
    </location>
</feature>
<evidence type="ECO:0000313" key="2">
    <source>
        <dbReference type="Proteomes" id="UP001152795"/>
    </source>
</evidence>
<evidence type="ECO:0000313" key="1">
    <source>
        <dbReference type="EMBL" id="CAB4042842.1"/>
    </source>
</evidence>
<reference evidence="1" key="1">
    <citation type="submission" date="2020-04" db="EMBL/GenBank/DDBJ databases">
        <authorList>
            <person name="Alioto T."/>
            <person name="Alioto T."/>
            <person name="Gomez Garrido J."/>
        </authorList>
    </citation>
    <scope>NUCLEOTIDE SEQUENCE</scope>
    <source>
        <strain evidence="1">A484AB</strain>
    </source>
</reference>
<accession>A0A6S7LSA9</accession>
<protein>
    <submittedName>
        <fullName evidence="1">Uncharacterized protein</fullName>
    </submittedName>
</protein>
<keyword evidence="2" id="KW-1185">Reference proteome</keyword>
<organism evidence="1 2">
    <name type="scientific">Paramuricea clavata</name>
    <name type="common">Red gorgonian</name>
    <name type="synonym">Violescent sea-whip</name>
    <dbReference type="NCBI Taxonomy" id="317549"/>
    <lineage>
        <taxon>Eukaryota</taxon>
        <taxon>Metazoa</taxon>
        <taxon>Cnidaria</taxon>
        <taxon>Anthozoa</taxon>
        <taxon>Octocorallia</taxon>
        <taxon>Malacalcyonacea</taxon>
        <taxon>Plexauridae</taxon>
        <taxon>Paramuricea</taxon>
    </lineage>
</organism>
<name>A0A6S7LSA9_PARCT</name>
<proteinExistence type="predicted"/>